<feature type="active site" description="Proton acceptor" evidence="11">
    <location>
        <position position="129"/>
    </location>
</feature>
<dbReference type="PANTHER" id="PTHR21327:SF18">
    <property type="entry name" value="3,4-DIHYDROXY-2-BUTANONE 4-PHOSPHATE SYNTHASE"/>
    <property type="match status" value="1"/>
</dbReference>
<evidence type="ECO:0000256" key="8">
    <source>
        <dbReference type="ARBA" id="ARBA00023134"/>
    </source>
</evidence>
<dbReference type="GO" id="GO:0008686">
    <property type="term" value="F:3,4-dihydroxy-2-butanone-4-phosphate synthase activity"/>
    <property type="evidence" value="ECO:0007669"/>
    <property type="project" value="TreeGrafter"/>
</dbReference>
<evidence type="ECO:0000259" key="13">
    <source>
        <dbReference type="Pfam" id="PF01872"/>
    </source>
</evidence>
<dbReference type="FunFam" id="3.40.50.10990:FF:000001">
    <property type="entry name" value="Riboflavin biosynthesis protein RibBA"/>
    <property type="match status" value="1"/>
</dbReference>
<feature type="binding site" evidence="11">
    <location>
        <begin position="95"/>
        <end position="97"/>
    </location>
    <ligand>
        <name>GTP</name>
        <dbReference type="ChEBI" id="CHEBI:37565"/>
    </ligand>
</feature>
<dbReference type="PANTHER" id="PTHR21327">
    <property type="entry name" value="GTP CYCLOHYDROLASE II-RELATED"/>
    <property type="match status" value="1"/>
</dbReference>
<dbReference type="InterPro" id="IPR000926">
    <property type="entry name" value="RibA"/>
</dbReference>
<dbReference type="GO" id="GO:0003935">
    <property type="term" value="F:GTP cyclohydrolase II activity"/>
    <property type="evidence" value="ECO:0007669"/>
    <property type="project" value="UniProtKB-UniRule"/>
</dbReference>
<sequence length="437" mass="47201">MSRRTSVVKNLVKTRIPTGYGEFNLYLYNEHGKEHLALVKGEVSGQALVPVRVHSECLTGDVFGSRRCDCGDQLKHTLQYLGRLPCGILVYLRQEGRGIGLRKKLEAYNLQDTGMDTVEANIHLGHQPDERDYGIAARILRDLGPQSIRLITNNPHKVDELTAHGIQVEARIPIEVGHHQDNLDYLRSKAAKMAHLLTFREETPEHRDLAFIEPLLDQLSLARAAANEAGPFVTLAYAQDLDGGTAAEAAPTSRPALTLTRHLRAQHDALLVDIDSLPAAPPSLRQGQGTDPRPVFLDDQLRTPPEALVQGGHPPLILTTGTPDPARVASLTERGAEVVAVGTDAEGGIDLLLALRALRERGIHTLMVEGGAATIRRFLRQRLVDYAVIAITPRLGGGPQAIGGPGPAGEAPTLGITDCQYQTLGSDIIAHGPVGYG</sequence>
<evidence type="ECO:0000313" key="14">
    <source>
        <dbReference type="EMBL" id="SMF93624.1"/>
    </source>
</evidence>
<evidence type="ECO:0000259" key="12">
    <source>
        <dbReference type="Pfam" id="PF00925"/>
    </source>
</evidence>
<dbReference type="HAMAP" id="MF_00179">
    <property type="entry name" value="RibA"/>
    <property type="match status" value="1"/>
</dbReference>
<comment type="pathway">
    <text evidence="1 11">Cofactor biosynthesis; riboflavin biosynthesis; 5-amino-6-(D-ribitylamino)uracil from GTP: step 1/4.</text>
</comment>
<name>A0A1Y6CZQ1_9GAMM</name>
<dbReference type="GO" id="GO:0005525">
    <property type="term" value="F:GTP binding"/>
    <property type="evidence" value="ECO:0007669"/>
    <property type="project" value="UniProtKB-KW"/>
</dbReference>
<feature type="active site" description="Nucleophile" evidence="11">
    <location>
        <position position="131"/>
    </location>
</feature>
<keyword evidence="3 11" id="KW-0686">Riboflavin biosynthesis</keyword>
<feature type="binding site" evidence="11">
    <location>
        <position position="73"/>
    </location>
    <ligand>
        <name>GTP</name>
        <dbReference type="ChEBI" id="CHEBI:37565"/>
    </ligand>
</feature>
<evidence type="ECO:0000256" key="10">
    <source>
        <dbReference type="ARBA" id="ARBA00049295"/>
    </source>
</evidence>
<dbReference type="GO" id="GO:0009231">
    <property type="term" value="P:riboflavin biosynthetic process"/>
    <property type="evidence" value="ECO:0007669"/>
    <property type="project" value="UniProtKB-UniRule"/>
</dbReference>
<dbReference type="InterPro" id="IPR032677">
    <property type="entry name" value="GTP_cyclohydro_II"/>
</dbReference>
<keyword evidence="4 11" id="KW-0479">Metal-binding</keyword>
<comment type="catalytic activity">
    <reaction evidence="10 11">
        <text>GTP + 4 H2O = 2,5-diamino-6-hydroxy-4-(5-phosphoribosylamino)-pyrimidine + formate + 2 phosphate + 3 H(+)</text>
        <dbReference type="Rhea" id="RHEA:23704"/>
        <dbReference type="ChEBI" id="CHEBI:15377"/>
        <dbReference type="ChEBI" id="CHEBI:15378"/>
        <dbReference type="ChEBI" id="CHEBI:15740"/>
        <dbReference type="ChEBI" id="CHEBI:37565"/>
        <dbReference type="ChEBI" id="CHEBI:43474"/>
        <dbReference type="ChEBI" id="CHEBI:58614"/>
        <dbReference type="EC" id="3.5.4.25"/>
    </reaction>
</comment>
<dbReference type="Gene3D" id="3.40.430.10">
    <property type="entry name" value="Dihydrofolate Reductase, subunit A"/>
    <property type="match status" value="1"/>
</dbReference>
<evidence type="ECO:0000256" key="2">
    <source>
        <dbReference type="ARBA" id="ARBA00005520"/>
    </source>
</evidence>
<dbReference type="OrthoDB" id="9793111at2"/>
<dbReference type="GO" id="GO:0005829">
    <property type="term" value="C:cytosol"/>
    <property type="evidence" value="ECO:0007669"/>
    <property type="project" value="TreeGrafter"/>
</dbReference>
<dbReference type="STRING" id="1760988.SAMN02949497_0911"/>
<feature type="domain" description="Bacterial bifunctional deaminase-reductase C-terminal" evidence="13">
    <location>
        <begin position="231"/>
        <end position="429"/>
    </location>
</feature>
<dbReference type="GO" id="GO:0008703">
    <property type="term" value="F:5-amino-6-(5-phosphoribosylamino)uracil reductase activity"/>
    <property type="evidence" value="ECO:0007669"/>
    <property type="project" value="InterPro"/>
</dbReference>
<dbReference type="UniPathway" id="UPA00275">
    <property type="reaction ID" value="UER00400"/>
</dbReference>
<keyword evidence="15" id="KW-1185">Reference proteome</keyword>
<dbReference type="GO" id="GO:0008270">
    <property type="term" value="F:zinc ion binding"/>
    <property type="evidence" value="ECO:0007669"/>
    <property type="project" value="UniProtKB-UniRule"/>
</dbReference>
<comment type="similarity">
    <text evidence="11">Belongs to the GTP cyclohydrolase II family.</text>
</comment>
<feature type="binding site" evidence="11">
    <location>
        <position position="68"/>
    </location>
    <ligand>
        <name>Zn(2+)</name>
        <dbReference type="ChEBI" id="CHEBI:29105"/>
        <note>catalytic</note>
    </ligand>
</feature>
<dbReference type="SUPFAM" id="SSF142695">
    <property type="entry name" value="RibA-like"/>
    <property type="match status" value="1"/>
</dbReference>
<dbReference type="EC" id="3.5.4.25" evidence="11"/>
<dbReference type="Pfam" id="PF00925">
    <property type="entry name" value="GTP_cyclohydro2"/>
    <property type="match status" value="1"/>
</dbReference>
<dbReference type="InterPro" id="IPR024072">
    <property type="entry name" value="DHFR-like_dom_sf"/>
</dbReference>
<dbReference type="InterPro" id="IPR036144">
    <property type="entry name" value="RibA-like_sf"/>
</dbReference>
<feature type="binding site" evidence="11">
    <location>
        <position position="57"/>
    </location>
    <ligand>
        <name>Zn(2+)</name>
        <dbReference type="ChEBI" id="CHEBI:29105"/>
        <note>catalytic</note>
    </ligand>
</feature>
<keyword evidence="8 11" id="KW-0342">GTP-binding</keyword>
<keyword evidence="5 11" id="KW-0547">Nucleotide-binding</keyword>
<reference evidence="14 15" key="1">
    <citation type="submission" date="2016-12" db="EMBL/GenBank/DDBJ databases">
        <authorList>
            <person name="Song W.-J."/>
            <person name="Kurnit D.M."/>
        </authorList>
    </citation>
    <scope>NUCLEOTIDE SEQUENCE [LARGE SCALE GENOMIC DNA]</scope>
    <source>
        <strain evidence="14 15">175</strain>
    </source>
</reference>
<keyword evidence="6 11" id="KW-0378">Hydrolase</keyword>
<evidence type="ECO:0000256" key="3">
    <source>
        <dbReference type="ARBA" id="ARBA00022619"/>
    </source>
</evidence>
<dbReference type="Proteomes" id="UP000192923">
    <property type="component" value="Unassembled WGS sequence"/>
</dbReference>
<dbReference type="NCBIfam" id="TIGR00505">
    <property type="entry name" value="ribA"/>
    <property type="match status" value="1"/>
</dbReference>
<dbReference type="Pfam" id="PF01872">
    <property type="entry name" value="RibD_C"/>
    <property type="match status" value="1"/>
</dbReference>
<comment type="function">
    <text evidence="9 11">Catalyzes the conversion of GTP to 2,5-diamino-6-ribosylamino-4(3H)-pyrimidinone 5'-phosphate (DARP), formate and pyrophosphate.</text>
</comment>
<protein>
    <recommendedName>
        <fullName evidence="11">GTP cyclohydrolase-2</fullName>
        <ecNumber evidence="11">3.5.4.25</ecNumber>
    </recommendedName>
    <alternativeName>
        <fullName evidence="11">GTP cyclohydrolase II</fullName>
    </alternativeName>
</protein>
<dbReference type="CDD" id="cd00641">
    <property type="entry name" value="GTP_cyclohydro2"/>
    <property type="match status" value="1"/>
</dbReference>
<gene>
    <name evidence="11" type="primary">ribA</name>
    <name evidence="14" type="ORF">SAMN02949497_0911</name>
</gene>
<organism evidence="14 15">
    <name type="scientific">Methylomagnum ishizawai</name>
    <dbReference type="NCBI Taxonomy" id="1760988"/>
    <lineage>
        <taxon>Bacteria</taxon>
        <taxon>Pseudomonadati</taxon>
        <taxon>Pseudomonadota</taxon>
        <taxon>Gammaproteobacteria</taxon>
        <taxon>Methylococcales</taxon>
        <taxon>Methylococcaceae</taxon>
        <taxon>Methylomagnum</taxon>
    </lineage>
</organism>
<evidence type="ECO:0000256" key="9">
    <source>
        <dbReference type="ARBA" id="ARBA00043932"/>
    </source>
</evidence>
<evidence type="ECO:0000313" key="15">
    <source>
        <dbReference type="Proteomes" id="UP000192923"/>
    </source>
</evidence>
<feature type="binding site" evidence="11">
    <location>
        <position position="70"/>
    </location>
    <ligand>
        <name>Zn(2+)</name>
        <dbReference type="ChEBI" id="CHEBI:29105"/>
        <note>catalytic</note>
    </ligand>
</feature>
<evidence type="ECO:0000256" key="6">
    <source>
        <dbReference type="ARBA" id="ARBA00022801"/>
    </source>
</evidence>
<dbReference type="SUPFAM" id="SSF53597">
    <property type="entry name" value="Dihydrofolate reductase-like"/>
    <property type="match status" value="1"/>
</dbReference>
<comment type="similarity">
    <text evidence="2">In the N-terminal section; belongs to the DHBP synthase family.</text>
</comment>
<proteinExistence type="inferred from homology"/>
<feature type="binding site" evidence="11">
    <location>
        <begin position="52"/>
        <end position="56"/>
    </location>
    <ligand>
        <name>GTP</name>
        <dbReference type="ChEBI" id="CHEBI:37565"/>
    </ligand>
</feature>
<dbReference type="InterPro" id="IPR002734">
    <property type="entry name" value="RibDG_C"/>
</dbReference>
<feature type="binding site" evidence="11">
    <location>
        <position position="152"/>
    </location>
    <ligand>
        <name>GTP</name>
        <dbReference type="ChEBI" id="CHEBI:37565"/>
    </ligand>
</feature>
<evidence type="ECO:0000256" key="5">
    <source>
        <dbReference type="ARBA" id="ARBA00022741"/>
    </source>
</evidence>
<evidence type="ECO:0000256" key="7">
    <source>
        <dbReference type="ARBA" id="ARBA00022833"/>
    </source>
</evidence>
<keyword evidence="7 11" id="KW-0862">Zinc</keyword>
<dbReference type="EMBL" id="FXAM01000001">
    <property type="protein sequence ID" value="SMF93624.1"/>
    <property type="molecule type" value="Genomic_DNA"/>
</dbReference>
<evidence type="ECO:0000256" key="1">
    <source>
        <dbReference type="ARBA" id="ARBA00004853"/>
    </source>
</evidence>
<evidence type="ECO:0000256" key="11">
    <source>
        <dbReference type="HAMAP-Rule" id="MF_00179"/>
    </source>
</evidence>
<accession>A0A1Y6CZQ1</accession>
<feature type="domain" description="GTP cyclohydrolase II" evidence="12">
    <location>
        <begin position="12"/>
        <end position="173"/>
    </location>
</feature>
<dbReference type="NCBIfam" id="NF001591">
    <property type="entry name" value="PRK00393.1"/>
    <property type="match status" value="1"/>
</dbReference>
<evidence type="ECO:0000256" key="4">
    <source>
        <dbReference type="ARBA" id="ARBA00022723"/>
    </source>
</evidence>
<feature type="binding site" evidence="11">
    <location>
        <position position="117"/>
    </location>
    <ligand>
        <name>GTP</name>
        <dbReference type="ChEBI" id="CHEBI:37565"/>
    </ligand>
</feature>
<feature type="binding site" evidence="11">
    <location>
        <position position="157"/>
    </location>
    <ligand>
        <name>GTP</name>
        <dbReference type="ChEBI" id="CHEBI:37565"/>
    </ligand>
</feature>
<comment type="cofactor">
    <cofactor evidence="11">
        <name>Zn(2+)</name>
        <dbReference type="ChEBI" id="CHEBI:29105"/>
    </cofactor>
    <text evidence="11">Binds 1 zinc ion per subunit.</text>
</comment>
<dbReference type="Gene3D" id="3.40.50.10990">
    <property type="entry name" value="GTP cyclohydrolase II"/>
    <property type="match status" value="1"/>
</dbReference>
<dbReference type="AlphaFoldDB" id="A0A1Y6CZQ1"/>